<evidence type="ECO:0008006" key="3">
    <source>
        <dbReference type="Google" id="ProtNLM"/>
    </source>
</evidence>
<keyword evidence="2" id="KW-1185">Reference proteome</keyword>
<accession>A0A1I3LB08</accession>
<dbReference type="Proteomes" id="UP000199111">
    <property type="component" value="Unassembled WGS sequence"/>
</dbReference>
<dbReference type="EMBL" id="FOQY01000005">
    <property type="protein sequence ID" value="SFI81917.1"/>
    <property type="molecule type" value="Genomic_DNA"/>
</dbReference>
<gene>
    <name evidence="1" type="ORF">SAMN05216275_10577</name>
</gene>
<dbReference type="AlphaFoldDB" id="A0A1I3LB08"/>
<organism evidence="1 2">
    <name type="scientific">Streptosporangium canum</name>
    <dbReference type="NCBI Taxonomy" id="324952"/>
    <lineage>
        <taxon>Bacteria</taxon>
        <taxon>Bacillati</taxon>
        <taxon>Actinomycetota</taxon>
        <taxon>Actinomycetes</taxon>
        <taxon>Streptosporangiales</taxon>
        <taxon>Streptosporangiaceae</taxon>
        <taxon>Streptosporangium</taxon>
    </lineage>
</organism>
<name>A0A1I3LB08_9ACTN</name>
<protein>
    <recommendedName>
        <fullName evidence="3">Phage head-tail joining protein</fullName>
    </recommendedName>
</protein>
<evidence type="ECO:0000313" key="2">
    <source>
        <dbReference type="Proteomes" id="UP000199111"/>
    </source>
</evidence>
<proteinExistence type="predicted"/>
<sequence length="122" mass="13398">MILDRAPEPVKIFKTEWVSDGYGGGKSPVSSSSFISANAFLLPTGFAGAGWAANMRLASQGWADTARVTVVIKWSPKLAELGQWSQIEAQGRIWTVVQDPKRWRTRRTDYITALCELKGGTP</sequence>
<reference evidence="2" key="1">
    <citation type="submission" date="2016-10" db="EMBL/GenBank/DDBJ databases">
        <authorList>
            <person name="Varghese N."/>
            <person name="Submissions S."/>
        </authorList>
    </citation>
    <scope>NUCLEOTIDE SEQUENCE [LARGE SCALE GENOMIC DNA]</scope>
    <source>
        <strain evidence="2">CGMCC 4.2126</strain>
    </source>
</reference>
<evidence type="ECO:0000313" key="1">
    <source>
        <dbReference type="EMBL" id="SFI81917.1"/>
    </source>
</evidence>